<dbReference type="Proteomes" id="UP001153642">
    <property type="component" value="Unassembled WGS sequence"/>
</dbReference>
<evidence type="ECO:0000313" key="2">
    <source>
        <dbReference type="EMBL" id="MDG3584716.1"/>
    </source>
</evidence>
<evidence type="ECO:0000256" key="1">
    <source>
        <dbReference type="SAM" id="MobiDB-lite"/>
    </source>
</evidence>
<proteinExistence type="predicted"/>
<protein>
    <recommendedName>
        <fullName evidence="4">Secreted protein</fullName>
    </recommendedName>
</protein>
<feature type="region of interest" description="Disordered" evidence="1">
    <location>
        <begin position="24"/>
        <end position="52"/>
    </location>
</feature>
<evidence type="ECO:0000313" key="3">
    <source>
        <dbReference type="Proteomes" id="UP001153642"/>
    </source>
</evidence>
<name>A0ABT6FN77_9FLAO</name>
<accession>A0ABT6FN77</accession>
<reference evidence="2" key="1">
    <citation type="submission" date="2022-11" db="EMBL/GenBank/DDBJ databases">
        <title>High-quality draft genome sequence of Galbibacter sp. strain CMA-7.</title>
        <authorList>
            <person name="Wei L."/>
            <person name="Dong C."/>
            <person name="Shao Z."/>
        </authorList>
    </citation>
    <scope>NUCLEOTIDE SEQUENCE</scope>
    <source>
        <strain evidence="2">CMA-7</strain>
    </source>
</reference>
<comment type="caution">
    <text evidence="2">The sequence shown here is derived from an EMBL/GenBank/DDBJ whole genome shotgun (WGS) entry which is preliminary data.</text>
</comment>
<gene>
    <name evidence="2" type="ORF">OSR52_02465</name>
</gene>
<dbReference type="EMBL" id="JAPMUA010000001">
    <property type="protein sequence ID" value="MDG3584716.1"/>
    <property type="molecule type" value="Genomic_DNA"/>
</dbReference>
<dbReference type="PROSITE" id="PS51257">
    <property type="entry name" value="PROKAR_LIPOPROTEIN"/>
    <property type="match status" value="1"/>
</dbReference>
<keyword evidence="3" id="KW-1185">Reference proteome</keyword>
<dbReference type="RefSeq" id="WP_277898474.1">
    <property type="nucleotide sequence ID" value="NZ_JAPMUA010000001.1"/>
</dbReference>
<sequence length="52" mass="5583">MKTVGTILLLAVSMMVVQSCTPPEDLADEQQTSSNIYATGDEVSIPPDNEKD</sequence>
<organism evidence="2 3">
    <name type="scientific">Galbibacter pacificus</name>
    <dbReference type="NCBI Taxonomy" id="2996052"/>
    <lineage>
        <taxon>Bacteria</taxon>
        <taxon>Pseudomonadati</taxon>
        <taxon>Bacteroidota</taxon>
        <taxon>Flavobacteriia</taxon>
        <taxon>Flavobacteriales</taxon>
        <taxon>Flavobacteriaceae</taxon>
        <taxon>Galbibacter</taxon>
    </lineage>
</organism>
<evidence type="ECO:0008006" key="4">
    <source>
        <dbReference type="Google" id="ProtNLM"/>
    </source>
</evidence>